<dbReference type="RefSeq" id="WP_200257563.1">
    <property type="nucleotide sequence ID" value="NZ_NRSH01000041.1"/>
</dbReference>
<keyword evidence="5" id="KW-1185">Reference proteome</keyword>
<dbReference type="InterPro" id="IPR008988">
    <property type="entry name" value="Transcriptional_repressor_C"/>
</dbReference>
<gene>
    <name evidence="4" type="ORF">CKO13_05140</name>
</gene>
<feature type="region of interest" description="Disordered" evidence="2">
    <location>
        <begin position="94"/>
        <end position="116"/>
    </location>
</feature>
<dbReference type="InterPro" id="IPR038157">
    <property type="entry name" value="FeoA_core_dom"/>
</dbReference>
<evidence type="ECO:0000313" key="5">
    <source>
        <dbReference type="Proteomes" id="UP000738126"/>
    </source>
</evidence>
<dbReference type="PANTHER" id="PTHR43151">
    <property type="entry name" value="FEOA FAMILY PROTEIN"/>
    <property type="match status" value="1"/>
</dbReference>
<dbReference type="Gene3D" id="2.30.30.90">
    <property type="match status" value="1"/>
</dbReference>
<reference evidence="4 5" key="1">
    <citation type="journal article" date="2020" name="Microorganisms">
        <title>Osmotic Adaptation and Compatible Solute Biosynthesis of Phototrophic Bacteria as Revealed from Genome Analyses.</title>
        <authorList>
            <person name="Imhoff J.F."/>
            <person name="Rahn T."/>
            <person name="Kunzel S."/>
            <person name="Keller A."/>
            <person name="Neulinger S.C."/>
        </authorList>
    </citation>
    <scope>NUCLEOTIDE SEQUENCE [LARGE SCALE GENOMIC DNA]</scope>
    <source>
        <strain evidence="4 5">DSM 15116</strain>
    </source>
</reference>
<keyword evidence="1" id="KW-0408">Iron</keyword>
<proteinExistence type="predicted"/>
<protein>
    <recommendedName>
        <fullName evidence="3">Ferrous iron transporter FeoA-like domain-containing protein</fullName>
    </recommendedName>
</protein>
<dbReference type="SMART" id="SM00899">
    <property type="entry name" value="FeoA"/>
    <property type="match status" value="1"/>
</dbReference>
<dbReference type="PANTHER" id="PTHR43151:SF1">
    <property type="entry name" value="SSR2333 PROTEIN"/>
    <property type="match status" value="1"/>
</dbReference>
<dbReference type="SUPFAM" id="SSF50037">
    <property type="entry name" value="C-terminal domain of transcriptional repressors"/>
    <property type="match status" value="1"/>
</dbReference>
<name>A0ABS1E5L2_9GAMM</name>
<feature type="domain" description="Ferrous iron transporter FeoA-like" evidence="3">
    <location>
        <begin position="33"/>
        <end position="104"/>
    </location>
</feature>
<evidence type="ECO:0000313" key="4">
    <source>
        <dbReference type="EMBL" id="MBK1726417.1"/>
    </source>
</evidence>
<dbReference type="Proteomes" id="UP000738126">
    <property type="component" value="Unassembled WGS sequence"/>
</dbReference>
<evidence type="ECO:0000256" key="1">
    <source>
        <dbReference type="ARBA" id="ARBA00023004"/>
    </source>
</evidence>
<organism evidence="4 5">
    <name type="scientific">Halorhodospira neutriphila</name>
    <dbReference type="NCBI Taxonomy" id="168379"/>
    <lineage>
        <taxon>Bacteria</taxon>
        <taxon>Pseudomonadati</taxon>
        <taxon>Pseudomonadota</taxon>
        <taxon>Gammaproteobacteria</taxon>
        <taxon>Chromatiales</taxon>
        <taxon>Ectothiorhodospiraceae</taxon>
        <taxon>Halorhodospira</taxon>
    </lineage>
</organism>
<dbReference type="EMBL" id="NRSH01000041">
    <property type="protein sequence ID" value="MBK1726417.1"/>
    <property type="molecule type" value="Genomic_DNA"/>
</dbReference>
<evidence type="ECO:0000259" key="3">
    <source>
        <dbReference type="SMART" id="SM00899"/>
    </source>
</evidence>
<dbReference type="InterPro" id="IPR007167">
    <property type="entry name" value="Fe-transptr_FeoA-like"/>
</dbReference>
<accession>A0ABS1E5L2</accession>
<evidence type="ECO:0000256" key="2">
    <source>
        <dbReference type="SAM" id="MobiDB-lite"/>
    </source>
</evidence>
<feature type="region of interest" description="Disordered" evidence="2">
    <location>
        <begin position="1"/>
        <end position="36"/>
    </location>
</feature>
<sequence length="116" mass="12425">MKRLQWTTPPAAGEHYAIEDEGSEASPGGAASHPLHELRPGTQAVVQGIDGGYGILDRLSALGLVPGTCLQILRNPRRGPILIQIHNTRVAVGRGQAHKVRTAPLGEPLTEEGRWQ</sequence>
<dbReference type="InterPro" id="IPR053184">
    <property type="entry name" value="FeoA-like"/>
</dbReference>
<dbReference type="Pfam" id="PF04023">
    <property type="entry name" value="FeoA"/>
    <property type="match status" value="1"/>
</dbReference>
<comment type="caution">
    <text evidence="4">The sequence shown here is derived from an EMBL/GenBank/DDBJ whole genome shotgun (WGS) entry which is preliminary data.</text>
</comment>